<reference evidence="6 7" key="1">
    <citation type="submission" date="2020-03" db="EMBL/GenBank/DDBJ databases">
        <title>Whole genome shotgun sequence of Phytohabitans flavus NBRC 107702.</title>
        <authorList>
            <person name="Komaki H."/>
            <person name="Tamura T."/>
        </authorList>
    </citation>
    <scope>NUCLEOTIDE SEQUENCE [LARGE SCALE GENOMIC DNA]</scope>
    <source>
        <strain evidence="6 7">NBRC 107702</strain>
    </source>
</reference>
<keyword evidence="1" id="KW-1003">Cell membrane</keyword>
<accession>A0A6F8XJ74</accession>
<dbReference type="PANTHER" id="PTHR43649">
    <property type="entry name" value="ARABINOSE-BINDING PROTEIN-RELATED"/>
    <property type="match status" value="1"/>
</dbReference>
<evidence type="ECO:0000313" key="7">
    <source>
        <dbReference type="Proteomes" id="UP000502508"/>
    </source>
</evidence>
<dbReference type="AlphaFoldDB" id="A0A6F8XJ74"/>
<dbReference type="Proteomes" id="UP000502508">
    <property type="component" value="Chromosome"/>
</dbReference>
<evidence type="ECO:0000313" key="6">
    <source>
        <dbReference type="EMBL" id="BCB73848.1"/>
    </source>
</evidence>
<keyword evidence="7" id="KW-1185">Reference proteome</keyword>
<dbReference type="SUPFAM" id="SSF53850">
    <property type="entry name" value="Periplasmic binding protein-like II"/>
    <property type="match status" value="1"/>
</dbReference>
<keyword evidence="2" id="KW-0732">Signal</keyword>
<protein>
    <recommendedName>
        <fullName evidence="8">Sugar ABC transporter substrate-binding protein</fullName>
    </recommendedName>
</protein>
<dbReference type="PANTHER" id="PTHR43649:SF33">
    <property type="entry name" value="POLYGALACTURONAN_RHAMNOGALACTURONAN-BINDING PROTEIN YTCQ"/>
    <property type="match status" value="1"/>
</dbReference>
<name>A0A6F8XJ74_9ACTN</name>
<keyword evidence="4" id="KW-0564">Palmitate</keyword>
<evidence type="ECO:0000256" key="1">
    <source>
        <dbReference type="ARBA" id="ARBA00022475"/>
    </source>
</evidence>
<proteinExistence type="predicted"/>
<gene>
    <name evidence="6" type="ORF">Pflav_002580</name>
</gene>
<evidence type="ECO:0000256" key="5">
    <source>
        <dbReference type="ARBA" id="ARBA00023288"/>
    </source>
</evidence>
<keyword evidence="3" id="KW-0472">Membrane</keyword>
<dbReference type="EMBL" id="AP022870">
    <property type="protein sequence ID" value="BCB73848.1"/>
    <property type="molecule type" value="Genomic_DNA"/>
</dbReference>
<dbReference type="InterPro" id="IPR006059">
    <property type="entry name" value="SBP"/>
</dbReference>
<evidence type="ECO:0008006" key="8">
    <source>
        <dbReference type="Google" id="ProtNLM"/>
    </source>
</evidence>
<dbReference type="KEGG" id="pfla:Pflav_002580"/>
<evidence type="ECO:0000256" key="3">
    <source>
        <dbReference type="ARBA" id="ARBA00023136"/>
    </source>
</evidence>
<reference evidence="6 7" key="2">
    <citation type="submission" date="2020-03" db="EMBL/GenBank/DDBJ databases">
        <authorList>
            <person name="Ichikawa N."/>
            <person name="Kimura A."/>
            <person name="Kitahashi Y."/>
            <person name="Uohara A."/>
        </authorList>
    </citation>
    <scope>NUCLEOTIDE SEQUENCE [LARGE SCALE GENOMIC DNA]</scope>
    <source>
        <strain evidence="6 7">NBRC 107702</strain>
    </source>
</reference>
<evidence type="ECO:0000256" key="4">
    <source>
        <dbReference type="ARBA" id="ARBA00023139"/>
    </source>
</evidence>
<dbReference type="Pfam" id="PF01547">
    <property type="entry name" value="SBP_bac_1"/>
    <property type="match status" value="1"/>
</dbReference>
<sequence>MAALAAATLGLAAAGCGGDDDSGTSDATISMWTFKRTHVAALEQAAATFKEKTGITVKVEAFTPDDVFTSKIQSAAQTRDLPDVLELHAGGEDMRVGGGGLLTDLKGDFDEAKLQRFLPSTREAGRVTDERKAKIEELANATVGTLYSVPFTAGTFGIVYANKDKMAAAGLDPDTPPKTWEEFLTYLQATTKVDAKQGGLSLGLKVTQTGFNWVYEQLAFAYLGADRFKALFGQQAGQGFASADGIKTLELYSQLKPYWIPGASALGIDEADVAFAQGKSAFNVGGTFTMAFLSQNDMKPEKLLTFPVPPATGGKVSDLRLAPLALTGLAVTETSKQREASVKWLDFLTGAEGAGIFAKASLDLPATDLGSQAETLIGKDLAALQKFFTGPPESMYDAADKSFRPPDYDEVEVGNPLLKMSPLGEVAPAATGAELDKVLAAMWQSK</sequence>
<keyword evidence="5" id="KW-0449">Lipoprotein</keyword>
<organism evidence="6 7">
    <name type="scientific">Phytohabitans flavus</name>
    <dbReference type="NCBI Taxonomy" id="1076124"/>
    <lineage>
        <taxon>Bacteria</taxon>
        <taxon>Bacillati</taxon>
        <taxon>Actinomycetota</taxon>
        <taxon>Actinomycetes</taxon>
        <taxon>Micromonosporales</taxon>
        <taxon>Micromonosporaceae</taxon>
    </lineage>
</organism>
<evidence type="ECO:0000256" key="2">
    <source>
        <dbReference type="ARBA" id="ARBA00022729"/>
    </source>
</evidence>
<dbReference type="Gene3D" id="3.40.190.10">
    <property type="entry name" value="Periplasmic binding protein-like II"/>
    <property type="match status" value="1"/>
</dbReference>
<dbReference type="InterPro" id="IPR050490">
    <property type="entry name" value="Bact_solute-bd_prot1"/>
</dbReference>